<dbReference type="InParanoid" id="A0A4W3HSG5"/>
<reference evidence="9" key="2">
    <citation type="journal article" date="2007" name="PLoS Biol.">
        <title>Survey sequencing and comparative analysis of the elephant shark (Callorhinchus milii) genome.</title>
        <authorList>
            <person name="Venkatesh B."/>
            <person name="Kirkness E.F."/>
            <person name="Loh Y.H."/>
            <person name="Halpern A.L."/>
            <person name="Lee A.P."/>
            <person name="Johnson J."/>
            <person name="Dandona N."/>
            <person name="Viswanathan L.D."/>
            <person name="Tay A."/>
            <person name="Venter J.C."/>
            <person name="Strausberg R.L."/>
            <person name="Brenner S."/>
        </authorList>
    </citation>
    <scope>NUCLEOTIDE SEQUENCE [LARGE SCALE GENOMIC DNA]</scope>
</reference>
<protein>
    <submittedName>
        <fullName evidence="8">Ankyrin repeat and SOCS box containing 16</fullName>
    </submittedName>
</protein>
<dbReference type="Pfam" id="PF12796">
    <property type="entry name" value="Ank_2"/>
    <property type="match status" value="2"/>
</dbReference>
<keyword evidence="3" id="KW-0677">Repeat</keyword>
<dbReference type="Proteomes" id="UP000314986">
    <property type="component" value="Unassembled WGS sequence"/>
</dbReference>
<proteinExistence type="inferred from homology"/>
<dbReference type="STRING" id="7868.ENSCMIP00000020273"/>
<reference evidence="8" key="5">
    <citation type="submission" date="2025-09" db="UniProtKB">
        <authorList>
            <consortium name="Ensembl"/>
        </authorList>
    </citation>
    <scope>IDENTIFICATION</scope>
</reference>
<keyword evidence="4" id="KW-0833">Ubl conjugation pathway</keyword>
<dbReference type="PANTHER" id="PTHR24136">
    <property type="entry name" value="SOWAH (DROSOPHILA) HOMOLOG"/>
    <property type="match status" value="1"/>
</dbReference>
<evidence type="ECO:0000256" key="1">
    <source>
        <dbReference type="ARBA" id="ARBA00004906"/>
    </source>
</evidence>
<comment type="similarity">
    <text evidence="2">Belongs to the ankyrin SOCS box (ASB) family.</text>
</comment>
<evidence type="ECO:0000256" key="3">
    <source>
        <dbReference type="ARBA" id="ARBA00022737"/>
    </source>
</evidence>
<evidence type="ECO:0000259" key="7">
    <source>
        <dbReference type="PROSITE" id="PS50225"/>
    </source>
</evidence>
<dbReference type="CDD" id="cd03723">
    <property type="entry name" value="SOCS_ASB4_ASB18"/>
    <property type="match status" value="1"/>
</dbReference>
<feature type="repeat" description="ANK" evidence="6">
    <location>
        <begin position="144"/>
        <end position="176"/>
    </location>
</feature>
<dbReference type="GeneID" id="103183833"/>
<dbReference type="SUPFAM" id="SSF158235">
    <property type="entry name" value="SOCS box-like"/>
    <property type="match status" value="1"/>
</dbReference>
<dbReference type="InterPro" id="IPR036770">
    <property type="entry name" value="Ankyrin_rpt-contain_sf"/>
</dbReference>
<organism evidence="8 9">
    <name type="scientific">Callorhinchus milii</name>
    <name type="common">Ghost shark</name>
    <dbReference type="NCBI Taxonomy" id="7868"/>
    <lineage>
        <taxon>Eukaryota</taxon>
        <taxon>Metazoa</taxon>
        <taxon>Chordata</taxon>
        <taxon>Craniata</taxon>
        <taxon>Vertebrata</taxon>
        <taxon>Chondrichthyes</taxon>
        <taxon>Holocephali</taxon>
        <taxon>Chimaeriformes</taxon>
        <taxon>Callorhinchidae</taxon>
        <taxon>Callorhinchus</taxon>
    </lineage>
</organism>
<dbReference type="GO" id="GO:0035556">
    <property type="term" value="P:intracellular signal transduction"/>
    <property type="evidence" value="ECO:0007669"/>
    <property type="project" value="InterPro"/>
</dbReference>
<feature type="domain" description="SOCS box" evidence="7">
    <location>
        <begin position="408"/>
        <end position="446"/>
    </location>
</feature>
<reference evidence="8" key="4">
    <citation type="submission" date="2025-08" db="UniProtKB">
        <authorList>
            <consortium name="Ensembl"/>
        </authorList>
    </citation>
    <scope>IDENTIFICATION</scope>
</reference>
<dbReference type="CTD" id="92591"/>
<dbReference type="RefSeq" id="XP_007899726.1">
    <property type="nucleotide sequence ID" value="XM_007901535.2"/>
</dbReference>
<dbReference type="GO" id="GO:0016567">
    <property type="term" value="P:protein ubiquitination"/>
    <property type="evidence" value="ECO:0007669"/>
    <property type="project" value="UniProtKB-UniPathway"/>
</dbReference>
<keyword evidence="9" id="KW-1185">Reference proteome</keyword>
<dbReference type="SMART" id="SM00248">
    <property type="entry name" value="ANK"/>
    <property type="match status" value="7"/>
</dbReference>
<gene>
    <name evidence="8" type="primary">asb16</name>
</gene>
<reference evidence="9" key="3">
    <citation type="journal article" date="2014" name="Nature">
        <title>Elephant shark genome provides unique insights into gnathostome evolution.</title>
        <authorList>
            <consortium name="International Elephant Shark Genome Sequencing Consortium"/>
            <person name="Venkatesh B."/>
            <person name="Lee A.P."/>
            <person name="Ravi V."/>
            <person name="Maurya A.K."/>
            <person name="Lian M.M."/>
            <person name="Swann J.B."/>
            <person name="Ohta Y."/>
            <person name="Flajnik M.F."/>
            <person name="Sutoh Y."/>
            <person name="Kasahara M."/>
            <person name="Hoon S."/>
            <person name="Gangu V."/>
            <person name="Roy S.W."/>
            <person name="Irimia M."/>
            <person name="Korzh V."/>
            <person name="Kondrychyn I."/>
            <person name="Lim Z.W."/>
            <person name="Tay B.H."/>
            <person name="Tohari S."/>
            <person name="Kong K.W."/>
            <person name="Ho S."/>
            <person name="Lorente-Galdos B."/>
            <person name="Quilez J."/>
            <person name="Marques-Bonet T."/>
            <person name="Raney B.J."/>
            <person name="Ingham P.W."/>
            <person name="Tay A."/>
            <person name="Hillier L.W."/>
            <person name="Minx P."/>
            <person name="Boehm T."/>
            <person name="Wilson R.K."/>
            <person name="Brenner S."/>
            <person name="Warren W.C."/>
        </authorList>
    </citation>
    <scope>NUCLEOTIDE SEQUENCE [LARGE SCALE GENOMIC DNA]</scope>
</reference>
<dbReference type="GO" id="GO:0045732">
    <property type="term" value="P:positive regulation of protein catabolic process"/>
    <property type="evidence" value="ECO:0007669"/>
    <property type="project" value="TreeGrafter"/>
</dbReference>
<dbReference type="FunFam" id="1.10.750.20:FF:000001">
    <property type="entry name" value="Ankyrin repeat and SOCS box containing 1"/>
    <property type="match status" value="1"/>
</dbReference>
<name>A0A4W3HSG5_CALMI</name>
<dbReference type="PROSITE" id="PS50088">
    <property type="entry name" value="ANK_REPEAT"/>
    <property type="match status" value="3"/>
</dbReference>
<dbReference type="PROSITE" id="PS50297">
    <property type="entry name" value="ANK_REP_REGION"/>
    <property type="match status" value="3"/>
</dbReference>
<sequence>MSRDTFVFTSSTLRSLRLQRELLDIEEQRRDLYRHPATRLIRGVSQRFWEPRAPPQICRDVAVHNALFSGDLDKIRSIFKNKESVNAIIETVSHELCWSSELGLWSLSSKQKQTTALCITAERGYTACLKHLLGYGADVNASYGGTTALHKACANGNHECVLLLLSIGSDANAFSEEGFAPLHLCTSPKTLRCANLLLDHGARVNILTQDGENSPLHIAAKHGLCEHVDLYLSYCAYNHKKNREGETALNAACAYAENRETFGRYFRVCKILIDCGAEVKTAGRKNHTPLHNACGNGHYRIVDLLLQHGASVNVRNSASYSPMDCILQVVEDHLENSPELIVLALLNHGAAVIHPKLLKLCAMCPRTMEAILNSYEWVPLCDSWIDSVPPDVWQRSEDFYKSVIGLTNKPRSLQHLARFAIRKYLGIRCHSTIPQLKIPSSFKEFLLLKIEGYVR</sequence>
<evidence type="ECO:0000256" key="2">
    <source>
        <dbReference type="ARBA" id="ARBA00005949"/>
    </source>
</evidence>
<dbReference type="PANTHER" id="PTHR24136:SF18">
    <property type="entry name" value="ANKYRIN REPEAT AND SOCS BOX PROTEIN 5"/>
    <property type="match status" value="1"/>
</dbReference>
<dbReference type="Ensembl" id="ENSCMIT00000020645.1">
    <property type="protein sequence ID" value="ENSCMIP00000020273.1"/>
    <property type="gene ID" value="ENSCMIG00000009358.1"/>
</dbReference>
<dbReference type="OrthoDB" id="194358at2759"/>
<dbReference type="InterPro" id="IPR051573">
    <property type="entry name" value="Ankyrin-SOCS_box_domain"/>
</dbReference>
<dbReference type="SUPFAM" id="SSF48403">
    <property type="entry name" value="Ankyrin repeat"/>
    <property type="match status" value="1"/>
</dbReference>
<dbReference type="Gene3D" id="1.10.750.20">
    <property type="entry name" value="SOCS box"/>
    <property type="match status" value="1"/>
</dbReference>
<dbReference type="Gene3D" id="1.25.40.20">
    <property type="entry name" value="Ankyrin repeat-containing domain"/>
    <property type="match status" value="2"/>
</dbReference>
<dbReference type="InterPro" id="IPR036036">
    <property type="entry name" value="SOCS_box-like_dom_sf"/>
</dbReference>
<evidence type="ECO:0000256" key="5">
    <source>
        <dbReference type="ARBA" id="ARBA00023043"/>
    </source>
</evidence>
<dbReference type="UniPathway" id="UPA00143"/>
<evidence type="ECO:0000313" key="8">
    <source>
        <dbReference type="Ensembl" id="ENSCMIP00000020273.1"/>
    </source>
</evidence>
<accession>A0A4W3HSG5</accession>
<reference evidence="9" key="1">
    <citation type="journal article" date="2006" name="Science">
        <title>Ancient noncoding elements conserved in the human genome.</title>
        <authorList>
            <person name="Venkatesh B."/>
            <person name="Kirkness E.F."/>
            <person name="Loh Y.H."/>
            <person name="Halpern A.L."/>
            <person name="Lee A.P."/>
            <person name="Johnson J."/>
            <person name="Dandona N."/>
            <person name="Viswanathan L.D."/>
            <person name="Tay A."/>
            <person name="Venter J.C."/>
            <person name="Strausberg R.L."/>
            <person name="Brenner S."/>
        </authorList>
    </citation>
    <scope>NUCLEOTIDE SEQUENCE [LARGE SCALE GENOMIC DNA]</scope>
</reference>
<dbReference type="AlphaFoldDB" id="A0A4W3HSG5"/>
<dbReference type="InterPro" id="IPR001496">
    <property type="entry name" value="SOCS_box"/>
</dbReference>
<dbReference type="PROSITE" id="PS50225">
    <property type="entry name" value="SOCS"/>
    <property type="match status" value="1"/>
</dbReference>
<comment type="pathway">
    <text evidence="1">Protein modification; protein ubiquitination.</text>
</comment>
<dbReference type="SMART" id="SM00969">
    <property type="entry name" value="SOCS_box"/>
    <property type="match status" value="1"/>
</dbReference>
<dbReference type="InterPro" id="IPR002110">
    <property type="entry name" value="Ankyrin_rpt"/>
</dbReference>
<evidence type="ECO:0000313" key="9">
    <source>
        <dbReference type="Proteomes" id="UP000314986"/>
    </source>
</evidence>
<evidence type="ECO:0000256" key="6">
    <source>
        <dbReference type="PROSITE-ProRule" id="PRU00023"/>
    </source>
</evidence>
<evidence type="ECO:0000256" key="4">
    <source>
        <dbReference type="ARBA" id="ARBA00022786"/>
    </source>
</evidence>
<feature type="repeat" description="ANK" evidence="6">
    <location>
        <begin position="285"/>
        <end position="317"/>
    </location>
</feature>
<dbReference type="Pfam" id="PF07525">
    <property type="entry name" value="SOCS_box"/>
    <property type="match status" value="1"/>
</dbReference>
<feature type="repeat" description="ANK" evidence="6">
    <location>
        <begin position="177"/>
        <end position="209"/>
    </location>
</feature>
<dbReference type="PRINTS" id="PR01415">
    <property type="entry name" value="ANKYRIN"/>
</dbReference>
<keyword evidence="5 6" id="KW-0040">ANK repeat</keyword>
<dbReference type="OMA" id="VKLYLCY"/>
<dbReference type="GeneTree" id="ENSGT00940000160773"/>
<dbReference type="KEGG" id="cmk:103183833"/>